<evidence type="ECO:0000313" key="6">
    <source>
        <dbReference type="Proteomes" id="UP000019118"/>
    </source>
</evidence>
<dbReference type="SMART" id="SM00494">
    <property type="entry name" value="ChtBD2"/>
    <property type="match status" value="3"/>
</dbReference>
<protein>
    <recommendedName>
        <fullName evidence="4">Chitin-binding type-2 domain-containing protein</fullName>
    </recommendedName>
</protein>
<dbReference type="InterPro" id="IPR036508">
    <property type="entry name" value="Chitin-bd_dom_sf"/>
</dbReference>
<sequence>MKTINYSLPVLVVLASLCGFSVVDSQKDCGLKRLSTSKLVCYYGTLEDANGCFCTHVILPANSDVKRIETLKTKGVKVFIRVSDFHQGLIDLLKSTKVDGLELNLKKLTSKNDISDFISTIKTKLGSDLDIALSVPSKPELVAKYFDFKALSKHAELFILETAFLGASTNITFHPSRLSGMWDMQNTDSLVDLVAGLGAPLSKVVVAAPVQAYQFKLQNPDYTAPGSPALEVKSINRDQLCRIMKDSQNWTLERDEDQAGPYIFSKDQWIAFDDSKSIDIKAKYVRVRGLAGMALKDLANDGGSECDSTILESTFNGLSRQARAPRGAVLRSLEREIVDSSSKPLDSVQISPFRISRIIDTEGKIHVIRQDSRTEFQCSRQGYFVHPRSCNRFYRCVKFNQLKEEYNVFEFDCPAGLAFDERVEVCVWPGSLPHGTPCSGSSEIAPVPRERFVCPSEPGYYADPENCRWFFACLDHGKSPLQAYEFRCPFGLVFDGDRLVCEWPWLVPKCSNGAASGLDSGFYYGGSQNQGAPGLILQSYDGLGSLGAVKLGGVSGTIERPLTALYTNAASGALGLGYPNHQGYIGGGGGLSYKEAQALQNAGFLRVNNGVGYQASAQSGQAGLSYVSTGSAGGAHQQGGALVGGASLGLGSDYYTSGQYETSSGQAQEEPLEVALRNDGSKGAAVSSQSFTRYHGLTGGSANSAAGSHEYNQGNYATSKPGLQSIDSASYGNNGLDFGAKLVGNGAGGASYSQYHGEKEAKNSLQYGGVNIIGGGYSAVGTLSNVNIYPNGQSHVVTASPEVLPVAKIPTVTAVPVPGIKAISGFDTIRGGVIANIPELQYKVKSFEDAGLFTNGSTNFVNFVVTSAPASQQTYSQTGGYAYNKPAISFEEKPVKTVGVSTEPNLYISSTGAPLGGVAYSTPKPFTVVPTGYSYEKPLVKFEETPQVSSTPAPHSYQAVGISQENEQASVVSKFSFGSAVGQQTGTSAGYYYQQPVAANEIPEVKQEQVVTYYQPQQYFYQQQPVPLTQQPERLSTYTYQPPVQRRPAVTPYTYQNVVQQAVGVVYKQPETSPVLPVQSAAYLPIRGPSYQYIHSYTNEQNANNAQHDRYVYSTPRPLDAGKPAQPAVVTSYFNLQSSKAQAQSNAQQANAGYTYSKPSVTFGEAPASFSTPKPDSADINSYFNVQTSKAQSQSSAQQANVGYEYSKPSVSFLEAPVVVSTPKPASAVASSYFNLQTSKAQAHNEQQQANVGYTYAKPSVSFVEAPKPALAVVNSYFNLQSSNAQAERGTQHENVGYTYSKPVIGFEETPVRLSTSKPSPSSYFSLQSSKAQAESSAQQANAGYIYAKPSVSFEEAPRRVEVPTQPAVVSSYFNIAAAQASAGNLQEEVNVEYSHPQRQEPQRPQGEVVGAPYSTPKPFAAVSSYFNLDASNSHAQSEQRQENYGYTYSKPTELQHSPAKPAVVSSYFNLESAHRPKPQTPPVEPYSSSYFHIDNSQEQPAGQRFYQANSVVSSTSRPLLESKPAASYSFTSGSTTAQPILVQEVPSAKPAVVSSYFNQPPSRGYEYSKPAISFNEEPQPVQEEAFVKKTAYVTGHYDDDYRYKNRGKVVVESYKLPQYEAALAPTVYQQQPQVVYNYVPSTPRPTLISTLKSIAKQPVSPALVRFYDNYSSTPATSSVSPEVLSSTSRPISRYSFSSLDEQYQYNNLVKATTSEPLRIYLPVTSTVRIATSSPKVSKVVEEYVAPEARDYLPPQVRTKAPSREYLPVEVTTPSREYLPVRVRTKAPPKYVAVEVAAPSREYLPSRRVKVTSTTSAPEITTLSREYLPVRVRVTSTVKPSRPVTIIKANDAHPLLSAKLGAQCTCVSNTLKLRKKQKIIIVEDEDEDDGYAVDDAGYEAQRVVDITPTPEVYAKKVVRPGAVGENYYTPVTDVFYQKNTSPAPEASDKEIVKAVRTGLKLVKQAAKDGAREGTSEVLSKHLDRYGPGGVRSRSETLQGTIDCQRAGLFRHPTECNKFYACRWDCTKNRFTLHVFNCPVQLTFDNSLGACNWPSQGPACVDNTLITSD</sequence>
<name>A0AAR5QE62_DENPD</name>
<evidence type="ECO:0000256" key="2">
    <source>
        <dbReference type="ARBA" id="ARBA00022669"/>
    </source>
</evidence>
<dbReference type="SUPFAM" id="SSF57625">
    <property type="entry name" value="Invertebrate chitin-binding proteins"/>
    <property type="match status" value="3"/>
</dbReference>
<dbReference type="Pfam" id="PF00704">
    <property type="entry name" value="Glyco_hydro_18"/>
    <property type="match status" value="1"/>
</dbReference>
<dbReference type="InterPro" id="IPR011583">
    <property type="entry name" value="Chitinase_II/V-like_cat"/>
</dbReference>
<organism evidence="5 6">
    <name type="scientific">Dendroctonus ponderosae</name>
    <name type="common">Mountain pine beetle</name>
    <dbReference type="NCBI Taxonomy" id="77166"/>
    <lineage>
        <taxon>Eukaryota</taxon>
        <taxon>Metazoa</taxon>
        <taxon>Ecdysozoa</taxon>
        <taxon>Arthropoda</taxon>
        <taxon>Hexapoda</taxon>
        <taxon>Insecta</taxon>
        <taxon>Pterygota</taxon>
        <taxon>Neoptera</taxon>
        <taxon>Endopterygota</taxon>
        <taxon>Coleoptera</taxon>
        <taxon>Polyphaga</taxon>
        <taxon>Cucujiformia</taxon>
        <taxon>Curculionidae</taxon>
        <taxon>Scolytinae</taxon>
        <taxon>Dendroctonus</taxon>
    </lineage>
</organism>
<dbReference type="GO" id="GO:0006032">
    <property type="term" value="P:chitin catabolic process"/>
    <property type="evidence" value="ECO:0007669"/>
    <property type="project" value="TreeGrafter"/>
</dbReference>
<keyword evidence="2" id="KW-0147">Chitin-binding</keyword>
<feature type="domain" description="Chitin-binding type-2" evidence="4">
    <location>
        <begin position="375"/>
        <end position="440"/>
    </location>
</feature>
<feature type="domain" description="Chitin-binding type-2" evidence="4">
    <location>
        <begin position="2000"/>
        <end position="2061"/>
    </location>
</feature>
<accession>A0AAR5QE62</accession>
<dbReference type="Gene3D" id="3.20.20.80">
    <property type="entry name" value="Glycosidases"/>
    <property type="match status" value="1"/>
</dbReference>
<keyword evidence="3" id="KW-0732">Signal</keyword>
<dbReference type="Pfam" id="PF01607">
    <property type="entry name" value="CBM_14"/>
    <property type="match status" value="3"/>
</dbReference>
<dbReference type="InterPro" id="IPR017853">
    <property type="entry name" value="GH"/>
</dbReference>
<proteinExistence type="inferred from homology"/>
<dbReference type="InterPro" id="IPR029070">
    <property type="entry name" value="Chitinase_insertion_sf"/>
</dbReference>
<dbReference type="Gene3D" id="3.10.50.10">
    <property type="match status" value="1"/>
</dbReference>
<dbReference type="GO" id="GO:0008061">
    <property type="term" value="F:chitin binding"/>
    <property type="evidence" value="ECO:0007669"/>
    <property type="project" value="UniProtKB-KW"/>
</dbReference>
<dbReference type="SUPFAM" id="SSF51445">
    <property type="entry name" value="(Trans)glycosidases"/>
    <property type="match status" value="1"/>
</dbReference>
<dbReference type="InterPro" id="IPR050314">
    <property type="entry name" value="Glycosyl_Hydrlase_18"/>
</dbReference>
<dbReference type="GO" id="GO:0005975">
    <property type="term" value="P:carbohydrate metabolic process"/>
    <property type="evidence" value="ECO:0007669"/>
    <property type="project" value="InterPro"/>
</dbReference>
<dbReference type="SMART" id="SM00636">
    <property type="entry name" value="Glyco_18"/>
    <property type="match status" value="1"/>
</dbReference>
<dbReference type="PROSITE" id="PS50940">
    <property type="entry name" value="CHIT_BIND_II"/>
    <property type="match status" value="3"/>
</dbReference>
<feature type="domain" description="Chitin-binding type-2" evidence="4">
    <location>
        <begin position="451"/>
        <end position="512"/>
    </location>
</feature>
<reference evidence="5" key="2">
    <citation type="submission" date="2024-08" db="UniProtKB">
        <authorList>
            <consortium name="EnsemblMetazoa"/>
        </authorList>
    </citation>
    <scope>IDENTIFICATION</scope>
</reference>
<feature type="signal peptide" evidence="3">
    <location>
        <begin position="1"/>
        <end position="25"/>
    </location>
</feature>
<evidence type="ECO:0000256" key="3">
    <source>
        <dbReference type="SAM" id="SignalP"/>
    </source>
</evidence>
<dbReference type="GO" id="GO:0005576">
    <property type="term" value="C:extracellular region"/>
    <property type="evidence" value="ECO:0007669"/>
    <property type="project" value="InterPro"/>
</dbReference>
<reference evidence="6" key="1">
    <citation type="journal article" date="2013" name="Genome Biol.">
        <title>Draft genome of the mountain pine beetle, Dendroctonus ponderosae Hopkins, a major forest pest.</title>
        <authorList>
            <person name="Keeling C.I."/>
            <person name="Yuen M.M."/>
            <person name="Liao N.Y."/>
            <person name="Docking T.R."/>
            <person name="Chan S.K."/>
            <person name="Taylor G.A."/>
            <person name="Palmquist D.L."/>
            <person name="Jackman S.D."/>
            <person name="Nguyen A."/>
            <person name="Li M."/>
            <person name="Henderson H."/>
            <person name="Janes J.K."/>
            <person name="Zhao Y."/>
            <person name="Pandoh P."/>
            <person name="Moore R."/>
            <person name="Sperling F.A."/>
            <person name="Huber D.P."/>
            <person name="Birol I."/>
            <person name="Jones S.J."/>
            <person name="Bohlmann J."/>
        </authorList>
    </citation>
    <scope>NUCLEOTIDE SEQUENCE</scope>
</reference>
<feature type="chain" id="PRO_5043848915" description="Chitin-binding type-2 domain-containing protein" evidence="3">
    <location>
        <begin position="26"/>
        <end position="2068"/>
    </location>
</feature>
<dbReference type="PANTHER" id="PTHR11177:SF235">
    <property type="entry name" value="CHITINASE-LIKE PROTEIN IDGF1-RELATED"/>
    <property type="match status" value="1"/>
</dbReference>
<evidence type="ECO:0000259" key="4">
    <source>
        <dbReference type="PROSITE" id="PS50940"/>
    </source>
</evidence>
<evidence type="ECO:0000256" key="1">
    <source>
        <dbReference type="ARBA" id="ARBA00009121"/>
    </source>
</evidence>
<keyword evidence="6" id="KW-1185">Reference proteome</keyword>
<dbReference type="InterPro" id="IPR001223">
    <property type="entry name" value="Glyco_hydro18_cat"/>
</dbReference>
<dbReference type="Proteomes" id="UP000019118">
    <property type="component" value="Unassembled WGS sequence"/>
</dbReference>
<evidence type="ECO:0000313" key="5">
    <source>
        <dbReference type="EnsemblMetazoa" id="XP_019771510.1"/>
    </source>
</evidence>
<dbReference type="EnsemblMetazoa" id="XM_019915951.1">
    <property type="protein sequence ID" value="XP_019771510.1"/>
    <property type="gene ID" value="LOC109545326"/>
</dbReference>
<comment type="similarity">
    <text evidence="1">Belongs to the glycosyl hydrolase 18 family. Chitinase class II subfamily.</text>
</comment>
<dbReference type="InterPro" id="IPR002557">
    <property type="entry name" value="Chitin-bd_dom"/>
</dbReference>
<dbReference type="Gene3D" id="2.170.140.10">
    <property type="entry name" value="Chitin binding domain"/>
    <property type="match status" value="3"/>
</dbReference>
<dbReference type="GO" id="GO:0004568">
    <property type="term" value="F:chitinase activity"/>
    <property type="evidence" value="ECO:0007669"/>
    <property type="project" value="TreeGrafter"/>
</dbReference>
<dbReference type="PANTHER" id="PTHR11177">
    <property type="entry name" value="CHITINASE"/>
    <property type="match status" value="1"/>
</dbReference>